<keyword evidence="3" id="KW-1185">Reference proteome</keyword>
<evidence type="ECO:0000313" key="3">
    <source>
        <dbReference type="Proteomes" id="UP000001876"/>
    </source>
</evidence>
<evidence type="ECO:0000313" key="2">
    <source>
        <dbReference type="EMBL" id="EEH56264.1"/>
    </source>
</evidence>
<accession>C1MU48</accession>
<name>C1MU48_MICPC</name>
<dbReference type="KEGG" id="mpp:MICPUCDRAFT_58666"/>
<gene>
    <name evidence="2" type="ORF">MICPUCDRAFT_58666</name>
</gene>
<feature type="region of interest" description="Disordered" evidence="1">
    <location>
        <begin position="514"/>
        <end position="551"/>
    </location>
</feature>
<dbReference type="EMBL" id="GG663740">
    <property type="protein sequence ID" value="EEH56264.1"/>
    <property type="molecule type" value="Genomic_DNA"/>
</dbReference>
<feature type="compositionally biased region" description="Low complexity" evidence="1">
    <location>
        <begin position="139"/>
        <end position="149"/>
    </location>
</feature>
<feature type="region of interest" description="Disordered" evidence="1">
    <location>
        <begin position="70"/>
        <end position="97"/>
    </location>
</feature>
<sequence>MHERETYDAATPPFKTPGAFPSMQSQSSFDVHDESFGEWSATKKHTPTDLRMNVGFDATTRDGFARAHGLTPVATGEDSARTSPEDSSKSSGYGHGGGVTPCANPVCTPDASSETTSGAGPNATCSPADLPAAPPPVVVSPSSTFATTPGRDDEDRENDECVVTTKRADAFARRRPRGPDGGGNANATPTRASRMQLQTAAAAVEAGYDGVRRSVKTPEGDEWVTTEDIRAVVKAVPTGDVARAYLMGQRDAIEAALSDALPRREVLGKFEEKTDACAAAVAALTAELGALRSSVHAVDARTGSLEKNVSALAHGTVPSLERAHGELIARVDEMEYKQSGKTVLGLCDELGAAAVRASINNASRIDRIAGDVAKRVLHVGPEGGAEGGATSDAATSDAAFDARRAVAVAFVLAATELGFRAHRASIRRAPGAIRAAAGPLTLAANVARVGLWASAGCVAVAKGKERCYAAADAVVTACEGSKTFRRVAESARAAAAATTAALTTLGARARAALEEGEGEGEGDGDGVGDANDDGGKEGGFGTPVADASRSPAEVKMRFFAS</sequence>
<dbReference type="GeneID" id="9684875"/>
<evidence type="ECO:0000256" key="1">
    <source>
        <dbReference type="SAM" id="MobiDB-lite"/>
    </source>
</evidence>
<reference evidence="2 3" key="1">
    <citation type="journal article" date="2009" name="Science">
        <title>Green evolution and dynamic adaptations revealed by genomes of the marine picoeukaryotes Micromonas.</title>
        <authorList>
            <person name="Worden A.Z."/>
            <person name="Lee J.H."/>
            <person name="Mock T."/>
            <person name="Rouze P."/>
            <person name="Simmons M.P."/>
            <person name="Aerts A.L."/>
            <person name="Allen A.E."/>
            <person name="Cuvelier M.L."/>
            <person name="Derelle E."/>
            <person name="Everett M.V."/>
            <person name="Foulon E."/>
            <person name="Grimwood J."/>
            <person name="Gundlach H."/>
            <person name="Henrissat B."/>
            <person name="Napoli C."/>
            <person name="McDonald S.M."/>
            <person name="Parker M.S."/>
            <person name="Rombauts S."/>
            <person name="Salamov A."/>
            <person name="Von Dassow P."/>
            <person name="Badger J.H."/>
            <person name="Coutinho P.M."/>
            <person name="Demir E."/>
            <person name="Dubchak I."/>
            <person name="Gentemann C."/>
            <person name="Eikrem W."/>
            <person name="Gready J.E."/>
            <person name="John U."/>
            <person name="Lanier W."/>
            <person name="Lindquist E.A."/>
            <person name="Lucas S."/>
            <person name="Mayer K.F."/>
            <person name="Moreau H."/>
            <person name="Not F."/>
            <person name="Otillar R."/>
            <person name="Panaud O."/>
            <person name="Pangilinan J."/>
            <person name="Paulsen I."/>
            <person name="Piegu B."/>
            <person name="Poliakov A."/>
            <person name="Robbens S."/>
            <person name="Schmutz J."/>
            <person name="Toulza E."/>
            <person name="Wyss T."/>
            <person name="Zelensky A."/>
            <person name="Zhou K."/>
            <person name="Armbrust E.V."/>
            <person name="Bhattacharya D."/>
            <person name="Goodenough U.W."/>
            <person name="Van de Peer Y."/>
            <person name="Grigoriev I.V."/>
        </authorList>
    </citation>
    <scope>NUCLEOTIDE SEQUENCE [LARGE SCALE GENOMIC DNA]</scope>
    <source>
        <strain evidence="2 3">CCMP1545</strain>
    </source>
</reference>
<protein>
    <submittedName>
        <fullName evidence="2">Predicted protein</fullName>
    </submittedName>
</protein>
<feature type="compositionally biased region" description="Polar residues" evidence="1">
    <location>
        <begin position="110"/>
        <end position="125"/>
    </location>
</feature>
<feature type="compositionally biased region" description="Basic and acidic residues" evidence="1">
    <location>
        <begin position="78"/>
        <end position="88"/>
    </location>
</feature>
<proteinExistence type="predicted"/>
<dbReference type="RefSeq" id="XP_003059132.1">
    <property type="nucleotide sequence ID" value="XM_003059086.1"/>
</dbReference>
<dbReference type="AlphaFoldDB" id="C1MU48"/>
<organism evidence="3">
    <name type="scientific">Micromonas pusilla (strain CCMP1545)</name>
    <name type="common">Picoplanktonic green alga</name>
    <dbReference type="NCBI Taxonomy" id="564608"/>
    <lineage>
        <taxon>Eukaryota</taxon>
        <taxon>Viridiplantae</taxon>
        <taxon>Chlorophyta</taxon>
        <taxon>Mamiellophyceae</taxon>
        <taxon>Mamiellales</taxon>
        <taxon>Mamiellaceae</taxon>
        <taxon>Micromonas</taxon>
    </lineage>
</organism>
<feature type="region of interest" description="Disordered" evidence="1">
    <location>
        <begin position="109"/>
        <end position="160"/>
    </location>
</feature>
<dbReference type="Proteomes" id="UP000001876">
    <property type="component" value="Unassembled WGS sequence"/>
</dbReference>
<feature type="region of interest" description="Disordered" evidence="1">
    <location>
        <begin position="1"/>
        <end position="46"/>
    </location>
</feature>
<feature type="compositionally biased region" description="Acidic residues" evidence="1">
    <location>
        <begin position="514"/>
        <end position="532"/>
    </location>
</feature>
<dbReference type="eggNOG" id="ENOG502SZH7">
    <property type="taxonomic scope" value="Eukaryota"/>
</dbReference>